<dbReference type="KEGG" id="ccro:CMC5_014340"/>
<protein>
    <submittedName>
        <fullName evidence="2">Uncharacterized protein</fullName>
    </submittedName>
</protein>
<reference evidence="2 3" key="1">
    <citation type="submission" date="2015-07" db="EMBL/GenBank/DDBJ databases">
        <title>Genome analysis of myxobacterium Chondromyces crocatus Cm c5 reveals a high potential for natural compound synthesis and the genetic basis for the loss of fruiting body formation.</title>
        <authorList>
            <person name="Zaburannyi N."/>
            <person name="Bunk B."/>
            <person name="Maier J."/>
            <person name="Overmann J."/>
            <person name="Mueller R."/>
        </authorList>
    </citation>
    <scope>NUCLEOTIDE SEQUENCE [LARGE SCALE GENOMIC DNA]</scope>
    <source>
        <strain evidence="2 3">Cm c5</strain>
    </source>
</reference>
<feature type="compositionally biased region" description="Pro residues" evidence="1">
    <location>
        <begin position="1"/>
        <end position="19"/>
    </location>
</feature>
<proteinExistence type="predicted"/>
<dbReference type="Gene3D" id="2.120.10.30">
    <property type="entry name" value="TolB, C-terminal domain"/>
    <property type="match status" value="1"/>
</dbReference>
<feature type="region of interest" description="Disordered" evidence="1">
    <location>
        <begin position="1"/>
        <end position="45"/>
    </location>
</feature>
<dbReference type="STRING" id="52.CMC5_014340"/>
<dbReference type="OrthoDB" id="111868at2"/>
<feature type="region of interest" description="Disordered" evidence="1">
    <location>
        <begin position="88"/>
        <end position="109"/>
    </location>
</feature>
<feature type="compositionally biased region" description="Gly residues" evidence="1">
    <location>
        <begin position="91"/>
        <end position="107"/>
    </location>
</feature>
<keyword evidence="3" id="KW-1185">Reference proteome</keyword>
<name>A0A0K1E9E9_CHOCO</name>
<gene>
    <name evidence="2" type="ORF">CMC5_014340</name>
</gene>
<evidence type="ECO:0000256" key="1">
    <source>
        <dbReference type="SAM" id="MobiDB-lite"/>
    </source>
</evidence>
<dbReference type="RefSeq" id="WP_050429691.1">
    <property type="nucleotide sequence ID" value="NZ_CP012159.1"/>
</dbReference>
<dbReference type="AlphaFoldDB" id="A0A0K1E9E9"/>
<dbReference type="InterPro" id="IPR011042">
    <property type="entry name" value="6-blade_b-propeller_TolB-like"/>
</dbReference>
<accession>A0A0K1E9E9</accession>
<sequence length="438" mass="47558">MTQPAPPPPIPPQERPPPSALRTAHAPRTARSPWNDRARHPPRQLPLPRRVGALHALCAALLPLALLPLGSSCTFLLGAEQDYHLHDPGDGGHAGAQGEGGQGGSVGTCGDTRSDPDNCGTCGHVCPCGQCLDGACAPLEIVRDPLGIADSPSGAILRDGRAYWISADGQHIRSALADPRTPADASIDDYLAPQPIRSLALADDGMYWLAATAIWFHPYTPSGSATRFHDVDMQGATDIATSGGYVYWVDPMVGTVDGIREDGTDLGTVSNDPNPLRIDAYRDETVEVVVWMTPYGIVRSSTVDNLVRKVADWDLPIHVRLDGQRHHVFWTADRAIVVHDLETEEEVTLEGIDLPAGFTFDDEYVYWSETRSGEIRRASRTTWKAERIHRVPTGTSSPSHLMVQDECLYWVDQPTGSIHAFSKAPSTEHAAMQTPSDR</sequence>
<organism evidence="2 3">
    <name type="scientific">Chondromyces crocatus</name>
    <dbReference type="NCBI Taxonomy" id="52"/>
    <lineage>
        <taxon>Bacteria</taxon>
        <taxon>Pseudomonadati</taxon>
        <taxon>Myxococcota</taxon>
        <taxon>Polyangia</taxon>
        <taxon>Polyangiales</taxon>
        <taxon>Polyangiaceae</taxon>
        <taxon>Chondromyces</taxon>
    </lineage>
</organism>
<dbReference type="EMBL" id="CP012159">
    <property type="protein sequence ID" value="AKT37302.1"/>
    <property type="molecule type" value="Genomic_DNA"/>
</dbReference>
<dbReference type="Proteomes" id="UP000067626">
    <property type="component" value="Chromosome"/>
</dbReference>
<evidence type="ECO:0000313" key="2">
    <source>
        <dbReference type="EMBL" id="AKT37302.1"/>
    </source>
</evidence>
<dbReference type="SUPFAM" id="SSF63825">
    <property type="entry name" value="YWTD domain"/>
    <property type="match status" value="1"/>
</dbReference>
<evidence type="ECO:0000313" key="3">
    <source>
        <dbReference type="Proteomes" id="UP000067626"/>
    </source>
</evidence>